<keyword evidence="1" id="KW-0328">Glycosyltransferase</keyword>
<dbReference type="Pfam" id="PF01501">
    <property type="entry name" value="Glyco_transf_8"/>
    <property type="match status" value="1"/>
</dbReference>
<reference evidence="4 5" key="2">
    <citation type="submission" date="2018-03" db="EMBL/GenBank/DDBJ databases">
        <title>The ancient ancestry and fast evolution of plastids.</title>
        <authorList>
            <person name="Moore K.R."/>
            <person name="Magnabosco C."/>
            <person name="Momper L."/>
            <person name="Gold D.A."/>
            <person name="Bosak T."/>
            <person name="Fournier G.P."/>
        </authorList>
    </citation>
    <scope>NUCLEOTIDE SEQUENCE [LARGE SCALE GENOMIC DNA]</scope>
    <source>
        <strain evidence="4 5">ULC18</strain>
    </source>
</reference>
<evidence type="ECO:0000313" key="4">
    <source>
        <dbReference type="EMBL" id="PSB28775.1"/>
    </source>
</evidence>
<gene>
    <name evidence="4" type="ORF">C7B82_12660</name>
</gene>
<dbReference type="OrthoDB" id="5672604at2"/>
<dbReference type="Proteomes" id="UP000239576">
    <property type="component" value="Unassembled WGS sequence"/>
</dbReference>
<dbReference type="InterPro" id="IPR050748">
    <property type="entry name" value="Glycosyltrans_8_dom-fam"/>
</dbReference>
<keyword evidence="2 4" id="KW-0808">Transferase</keyword>
<name>A0A2T1E7V9_9CYAN</name>
<dbReference type="InterPro" id="IPR029044">
    <property type="entry name" value="Nucleotide-diphossugar_trans"/>
</dbReference>
<organism evidence="4 5">
    <name type="scientific">Stenomitos frigidus ULC18</name>
    <dbReference type="NCBI Taxonomy" id="2107698"/>
    <lineage>
        <taxon>Bacteria</taxon>
        <taxon>Bacillati</taxon>
        <taxon>Cyanobacteriota</taxon>
        <taxon>Cyanophyceae</taxon>
        <taxon>Leptolyngbyales</taxon>
        <taxon>Leptolyngbyaceae</taxon>
        <taxon>Stenomitos</taxon>
    </lineage>
</organism>
<proteinExistence type="predicted"/>
<protein>
    <submittedName>
        <fullName evidence="4">Glycosyltransferase family 8 protein</fullName>
    </submittedName>
</protein>
<evidence type="ECO:0000256" key="3">
    <source>
        <dbReference type="ARBA" id="ARBA00022723"/>
    </source>
</evidence>
<dbReference type="PANTHER" id="PTHR13778:SF47">
    <property type="entry name" value="LIPOPOLYSACCHARIDE 1,3-GALACTOSYLTRANSFERASE"/>
    <property type="match status" value="1"/>
</dbReference>
<reference evidence="5" key="1">
    <citation type="submission" date="2018-02" db="EMBL/GenBank/DDBJ databases">
        <authorList>
            <person name="Moore K."/>
            <person name="Momper L."/>
        </authorList>
    </citation>
    <scope>NUCLEOTIDE SEQUENCE [LARGE SCALE GENOMIC DNA]</scope>
    <source>
        <strain evidence="5">ULC18</strain>
    </source>
</reference>
<dbReference type="SUPFAM" id="SSF53448">
    <property type="entry name" value="Nucleotide-diphospho-sugar transferases"/>
    <property type="match status" value="1"/>
</dbReference>
<dbReference type="EMBL" id="PVWK01000074">
    <property type="protein sequence ID" value="PSB28775.1"/>
    <property type="molecule type" value="Genomic_DNA"/>
</dbReference>
<evidence type="ECO:0000256" key="1">
    <source>
        <dbReference type="ARBA" id="ARBA00022676"/>
    </source>
</evidence>
<dbReference type="GO" id="GO:0016757">
    <property type="term" value="F:glycosyltransferase activity"/>
    <property type="evidence" value="ECO:0007669"/>
    <property type="project" value="UniProtKB-KW"/>
</dbReference>
<dbReference type="GO" id="GO:0046872">
    <property type="term" value="F:metal ion binding"/>
    <property type="evidence" value="ECO:0007669"/>
    <property type="project" value="UniProtKB-KW"/>
</dbReference>
<dbReference type="InterPro" id="IPR002495">
    <property type="entry name" value="Glyco_trans_8"/>
</dbReference>
<accession>A0A2T1E7V9</accession>
<dbReference type="PANTHER" id="PTHR13778">
    <property type="entry name" value="GLYCOSYLTRANSFERASE 8 DOMAIN-CONTAINING PROTEIN"/>
    <property type="match status" value="1"/>
</dbReference>
<keyword evidence="5" id="KW-1185">Reference proteome</keyword>
<evidence type="ECO:0000256" key="2">
    <source>
        <dbReference type="ARBA" id="ARBA00022679"/>
    </source>
</evidence>
<keyword evidence="3" id="KW-0479">Metal-binding</keyword>
<dbReference type="AlphaFoldDB" id="A0A2T1E7V9"/>
<dbReference type="CDD" id="cd04194">
    <property type="entry name" value="GT8_A4GalT_like"/>
    <property type="match status" value="1"/>
</dbReference>
<dbReference type="RefSeq" id="WP_106256658.1">
    <property type="nucleotide sequence ID" value="NZ_CAWNSW010000088.1"/>
</dbReference>
<sequence>MQLNSLTLVTHPATVPDQQSQTLPAIDDPIVLVCSADENYAMPMTVMLTSVLANLKTNAQLMISVLDGGIHPLTKRKVVQSLQHPTIPVHVDWIKPDCTLLRDLPVNGRLTLAAYYRLLIPEALPTHLHKVIYLDCDMIVQGNVAQLWQLDVGEDYVLAVQDDYQPLLSSHGGCGLRNYRELGLNPDQKYFNSGLLVMNLKKWREDAIGSNVLEFSRQNWATIVNADQDGLNAVMQGRWGQISDRWNQLPGVYTYSSWEESPYDEAAFKALRDAPYIIHYTNLPKPWQHGCQHPATPLFLTYLDRTAWKGWRDTVWRRASRKVRKGIRKSRELLNPASLLV</sequence>
<dbReference type="Gene3D" id="3.90.550.10">
    <property type="entry name" value="Spore Coat Polysaccharide Biosynthesis Protein SpsA, Chain A"/>
    <property type="match status" value="1"/>
</dbReference>
<evidence type="ECO:0000313" key="5">
    <source>
        <dbReference type="Proteomes" id="UP000239576"/>
    </source>
</evidence>
<comment type="caution">
    <text evidence="4">The sequence shown here is derived from an EMBL/GenBank/DDBJ whole genome shotgun (WGS) entry which is preliminary data.</text>
</comment>